<evidence type="ECO:0000256" key="1">
    <source>
        <dbReference type="ARBA" id="ARBA00007644"/>
    </source>
</evidence>
<sequence>MWEYQKHLQYPINIKNTNPKLAQLIIAQYGGPDGEMAASLRYLSQRFGMPYPELKAILTDIGTEELAHLEMVGTIVHQLTRNLTEAQIKEGGFDAYFVNHTNGVYPSDSSGMPFTAAYLQVKGDPITDIHEDLAAEQKARSTYDNILRFTDDPDVRDPIKFLREREVVHYQRFGETKRTTGIHGDITKGVPPARYAFLYYCTMSFYD</sequence>
<keyword evidence="3" id="KW-1185">Reference proteome</keyword>
<dbReference type="Gene3D" id="1.20.1260.10">
    <property type="match status" value="1"/>
</dbReference>
<reference evidence="2 3" key="1">
    <citation type="submission" date="2021-03" db="EMBL/GenBank/DDBJ databases">
        <title>Caproiciproducens sp. nov. isolated from feces of cow.</title>
        <authorList>
            <person name="Choi J.-Y."/>
        </authorList>
    </citation>
    <scope>NUCLEOTIDE SEQUENCE [LARGE SCALE GENOMIC DNA]</scope>
    <source>
        <strain evidence="2 3">AGMB10547</strain>
    </source>
</reference>
<evidence type="ECO:0000313" key="3">
    <source>
        <dbReference type="Proteomes" id="UP000719942"/>
    </source>
</evidence>
<accession>A0ABS7DLY7</accession>
<dbReference type="InterPro" id="IPR039377">
    <property type="entry name" value="Mn_catalase_dom"/>
</dbReference>
<dbReference type="InterPro" id="IPR009078">
    <property type="entry name" value="Ferritin-like_SF"/>
</dbReference>
<dbReference type="EMBL" id="JAGFNZ010000002">
    <property type="protein sequence ID" value="MBW7572314.1"/>
    <property type="molecule type" value="Genomic_DNA"/>
</dbReference>
<dbReference type="Pfam" id="PF05067">
    <property type="entry name" value="Mn_catalase"/>
    <property type="match status" value="1"/>
</dbReference>
<dbReference type="CDD" id="cd01051">
    <property type="entry name" value="Mn_catalase"/>
    <property type="match status" value="1"/>
</dbReference>
<dbReference type="SUPFAM" id="SSF47240">
    <property type="entry name" value="Ferritin-like"/>
    <property type="match status" value="1"/>
</dbReference>
<name>A0ABS7DLY7_9FIRM</name>
<dbReference type="InterPro" id="IPR007760">
    <property type="entry name" value="Mn_catalase"/>
</dbReference>
<dbReference type="Proteomes" id="UP000719942">
    <property type="component" value="Unassembled WGS sequence"/>
</dbReference>
<evidence type="ECO:0000313" key="2">
    <source>
        <dbReference type="EMBL" id="MBW7572314.1"/>
    </source>
</evidence>
<dbReference type="InterPro" id="IPR012347">
    <property type="entry name" value="Ferritin-like"/>
</dbReference>
<comment type="similarity">
    <text evidence="1">Belongs to the manganese catalase family.</text>
</comment>
<comment type="caution">
    <text evidence="2">The sequence shown here is derived from an EMBL/GenBank/DDBJ whole genome shotgun (WGS) entry which is preliminary data.</text>
</comment>
<dbReference type="RefSeq" id="WP_219964723.1">
    <property type="nucleotide sequence ID" value="NZ_JAGFNZ010000002.1"/>
</dbReference>
<protein>
    <submittedName>
        <fullName evidence="2">Manganese catalase family protein</fullName>
    </submittedName>
</protein>
<organism evidence="2 3">
    <name type="scientific">Caproiciproducens faecalis</name>
    <dbReference type="NCBI Taxonomy" id="2820301"/>
    <lineage>
        <taxon>Bacteria</taxon>
        <taxon>Bacillati</taxon>
        <taxon>Bacillota</taxon>
        <taxon>Clostridia</taxon>
        <taxon>Eubacteriales</taxon>
        <taxon>Acutalibacteraceae</taxon>
        <taxon>Caproiciproducens</taxon>
    </lineage>
</organism>
<proteinExistence type="inferred from homology"/>
<gene>
    <name evidence="2" type="ORF">J5W02_05755</name>
</gene>